<dbReference type="InterPro" id="IPR003787">
    <property type="entry name" value="Sulphur_relay_DsrE/F-like"/>
</dbReference>
<comment type="caution">
    <text evidence="1">The sequence shown here is derived from an EMBL/GenBank/DDBJ whole genome shotgun (WGS) entry which is preliminary data.</text>
</comment>
<dbReference type="InterPro" id="IPR027396">
    <property type="entry name" value="DsrEFH-like"/>
</dbReference>
<dbReference type="PANTHER" id="PTHR37691">
    <property type="entry name" value="BLR3518 PROTEIN"/>
    <property type="match status" value="1"/>
</dbReference>
<dbReference type="EMBL" id="AUNB01000015">
    <property type="protein sequence ID" value="KEO60763.1"/>
    <property type="molecule type" value="Genomic_DNA"/>
</dbReference>
<dbReference type="AlphaFoldDB" id="A0A074JYW7"/>
<evidence type="ECO:0000313" key="2">
    <source>
        <dbReference type="Proteomes" id="UP000027471"/>
    </source>
</evidence>
<reference evidence="1 2" key="1">
    <citation type="journal article" date="2015" name="Antonie Van Leeuwenhoek">
        <title>Thioclava indica sp. nov., isolated from surface seawater of the Indian Ocean.</title>
        <authorList>
            <person name="Liu Y."/>
            <person name="Lai Q."/>
            <person name="Du J."/>
            <person name="Xu H."/>
            <person name="Jiang L."/>
            <person name="Shao Z."/>
        </authorList>
    </citation>
    <scope>NUCLEOTIDE SEQUENCE [LARGE SCALE GENOMIC DNA]</scope>
    <source>
        <strain evidence="1 2">DT23-4</strain>
    </source>
</reference>
<organism evidence="1 2">
    <name type="scientific">Thioclava indica</name>
    <dbReference type="NCBI Taxonomy" id="1353528"/>
    <lineage>
        <taxon>Bacteria</taxon>
        <taxon>Pseudomonadati</taxon>
        <taxon>Pseudomonadota</taxon>
        <taxon>Alphaproteobacteria</taxon>
        <taxon>Rhodobacterales</taxon>
        <taxon>Paracoccaceae</taxon>
        <taxon>Thioclava</taxon>
    </lineage>
</organism>
<dbReference type="Pfam" id="PF02635">
    <property type="entry name" value="DsrE"/>
    <property type="match status" value="1"/>
</dbReference>
<dbReference type="Proteomes" id="UP000027471">
    <property type="component" value="Unassembled WGS sequence"/>
</dbReference>
<dbReference type="STRING" id="1353528.DT23_12420"/>
<dbReference type="SUPFAM" id="SSF75169">
    <property type="entry name" value="DsrEFH-like"/>
    <property type="match status" value="1"/>
</dbReference>
<evidence type="ECO:0000313" key="1">
    <source>
        <dbReference type="EMBL" id="KEO60763.1"/>
    </source>
</evidence>
<sequence>MIQGEIDAMGEWENGMNSRIFGAALLGLSLVAAPVFADPAKVAIHVDEESIQTMNMALNNAANIAKHYESLGQEVAIEIVTYGPGLHMLREDTSPVADRIEVMALELDNITFSACLNTVEAMTQKERKDVPLVSEAEVVPSGAVRLMELQADGYAYLRP</sequence>
<accession>A0A074JYW7</accession>
<keyword evidence="2" id="KW-1185">Reference proteome</keyword>
<proteinExistence type="predicted"/>
<dbReference type="PANTHER" id="PTHR37691:SF1">
    <property type="entry name" value="BLR3518 PROTEIN"/>
    <property type="match status" value="1"/>
</dbReference>
<name>A0A074JYW7_9RHOB</name>
<protein>
    <submittedName>
        <fullName evidence="1">Uncharacterized protein</fullName>
    </submittedName>
</protein>
<dbReference type="Gene3D" id="3.40.1260.10">
    <property type="entry name" value="DsrEFH-like"/>
    <property type="match status" value="1"/>
</dbReference>
<gene>
    <name evidence="1" type="ORF">DT23_12420</name>
</gene>
<dbReference type="eggNOG" id="COG1416">
    <property type="taxonomic scope" value="Bacteria"/>
</dbReference>